<evidence type="ECO:0000313" key="4">
    <source>
        <dbReference type="Proteomes" id="UP001595699"/>
    </source>
</evidence>
<dbReference type="Pfam" id="PF17765">
    <property type="entry name" value="MLTR_LBD"/>
    <property type="match status" value="1"/>
</dbReference>
<evidence type="ECO:0000259" key="2">
    <source>
        <dbReference type="SMART" id="SM00530"/>
    </source>
</evidence>
<sequence>MTMWESRHEEIAAFLRSRRERLRPEVVGLPGGGRRRTPGLRREEVAQLAGVGVTWYTWLEQGRQVNASLSVLGAISRALQLDPNEEAHLLNLAGLATRSRGTRRQAPLDPAVRRVVDALAPMPACVISPCATVVASNESSLKLLGDITVLPPERRNTLWLFFTEPYWQKLMIDWEREASLSIALFRGAMAEHAGEPQWEEIVDELSEVSEDFRKQWAAHNVAVPTSRVKSFLHPEVGLVRLMTTPFWLAPMTGTRLISYAPLDEESEAAMDRLLRSSEPQFSDWSPTARGLQLEPSR</sequence>
<comment type="caution">
    <text evidence="3">The sequence shown here is derived from an EMBL/GenBank/DDBJ whole genome shotgun (WGS) entry which is preliminary data.</text>
</comment>
<dbReference type="SMART" id="SM00530">
    <property type="entry name" value="HTH_XRE"/>
    <property type="match status" value="1"/>
</dbReference>
<dbReference type="InterPro" id="IPR001387">
    <property type="entry name" value="Cro/C1-type_HTH"/>
</dbReference>
<dbReference type="RefSeq" id="WP_205117101.1">
    <property type="nucleotide sequence ID" value="NZ_JAFBCM010000001.1"/>
</dbReference>
<dbReference type="CDD" id="cd00093">
    <property type="entry name" value="HTH_XRE"/>
    <property type="match status" value="1"/>
</dbReference>
<organism evidence="3 4">
    <name type="scientific">Tenggerimyces flavus</name>
    <dbReference type="NCBI Taxonomy" id="1708749"/>
    <lineage>
        <taxon>Bacteria</taxon>
        <taxon>Bacillati</taxon>
        <taxon>Actinomycetota</taxon>
        <taxon>Actinomycetes</taxon>
        <taxon>Propionibacteriales</taxon>
        <taxon>Nocardioidaceae</taxon>
        <taxon>Tenggerimyces</taxon>
    </lineage>
</organism>
<dbReference type="Proteomes" id="UP001595699">
    <property type="component" value="Unassembled WGS sequence"/>
</dbReference>
<feature type="region of interest" description="Disordered" evidence="1">
    <location>
        <begin position="277"/>
        <end position="297"/>
    </location>
</feature>
<evidence type="ECO:0000256" key="1">
    <source>
        <dbReference type="SAM" id="MobiDB-lite"/>
    </source>
</evidence>
<dbReference type="PANTHER" id="PTHR35010:SF2">
    <property type="entry name" value="BLL4672 PROTEIN"/>
    <property type="match status" value="1"/>
</dbReference>
<dbReference type="Gene3D" id="3.30.450.180">
    <property type="match status" value="1"/>
</dbReference>
<dbReference type="InterPro" id="IPR010982">
    <property type="entry name" value="Lambda_DNA-bd_dom_sf"/>
</dbReference>
<dbReference type="InterPro" id="IPR041413">
    <property type="entry name" value="MLTR_LBD"/>
</dbReference>
<dbReference type="PANTHER" id="PTHR35010">
    <property type="entry name" value="BLL4672 PROTEIN-RELATED"/>
    <property type="match status" value="1"/>
</dbReference>
<gene>
    <name evidence="3" type="ORF">ACFOUW_08425</name>
</gene>
<name>A0ABV7Y6W6_9ACTN</name>
<reference evidence="4" key="1">
    <citation type="journal article" date="2019" name="Int. J. Syst. Evol. Microbiol.">
        <title>The Global Catalogue of Microorganisms (GCM) 10K type strain sequencing project: providing services to taxonomists for standard genome sequencing and annotation.</title>
        <authorList>
            <consortium name="The Broad Institute Genomics Platform"/>
            <consortium name="The Broad Institute Genome Sequencing Center for Infectious Disease"/>
            <person name="Wu L."/>
            <person name="Ma J."/>
        </authorList>
    </citation>
    <scope>NUCLEOTIDE SEQUENCE [LARGE SCALE GENOMIC DNA]</scope>
    <source>
        <strain evidence="4">CGMCC 4.7241</strain>
    </source>
</reference>
<dbReference type="EMBL" id="JBHRZH010000006">
    <property type="protein sequence ID" value="MFC3760862.1"/>
    <property type="molecule type" value="Genomic_DNA"/>
</dbReference>
<dbReference type="Pfam" id="PF13560">
    <property type="entry name" value="HTH_31"/>
    <property type="match status" value="1"/>
</dbReference>
<protein>
    <submittedName>
        <fullName evidence="3">Helix-turn-helix transcriptional regulator</fullName>
    </submittedName>
</protein>
<keyword evidence="4" id="KW-1185">Reference proteome</keyword>
<dbReference type="SUPFAM" id="SSF47413">
    <property type="entry name" value="lambda repressor-like DNA-binding domains"/>
    <property type="match status" value="1"/>
</dbReference>
<feature type="domain" description="HTH cro/C1-type" evidence="2">
    <location>
        <begin position="14"/>
        <end position="86"/>
    </location>
</feature>
<evidence type="ECO:0000313" key="3">
    <source>
        <dbReference type="EMBL" id="MFC3760862.1"/>
    </source>
</evidence>
<dbReference type="Gene3D" id="1.10.260.40">
    <property type="entry name" value="lambda repressor-like DNA-binding domains"/>
    <property type="match status" value="1"/>
</dbReference>
<proteinExistence type="predicted"/>
<accession>A0ABV7Y6W6</accession>